<dbReference type="Pfam" id="PF07811">
    <property type="entry name" value="TadE"/>
    <property type="match status" value="1"/>
</dbReference>
<dbReference type="RefSeq" id="WP_146501703.1">
    <property type="nucleotide sequence ID" value="NZ_SJPG01000001.1"/>
</dbReference>
<dbReference type="OrthoDB" id="214302at2"/>
<feature type="domain" description="TadE-like" evidence="1">
    <location>
        <begin position="12"/>
        <end position="54"/>
    </location>
</feature>
<dbReference type="EMBL" id="SJPG01000001">
    <property type="protein sequence ID" value="TWT59547.1"/>
    <property type="molecule type" value="Genomic_DNA"/>
</dbReference>
<dbReference type="AlphaFoldDB" id="A0A5C5X8U4"/>
<dbReference type="Proteomes" id="UP000316095">
    <property type="component" value="Unassembled WGS sequence"/>
</dbReference>
<accession>A0A5C5X8U4</accession>
<name>A0A5C5X8U4_9PLAN</name>
<evidence type="ECO:0000313" key="3">
    <source>
        <dbReference type="Proteomes" id="UP000316095"/>
    </source>
</evidence>
<dbReference type="InterPro" id="IPR012495">
    <property type="entry name" value="TadE-like_dom"/>
</dbReference>
<evidence type="ECO:0000313" key="2">
    <source>
        <dbReference type="EMBL" id="TWT59547.1"/>
    </source>
</evidence>
<evidence type="ECO:0000259" key="1">
    <source>
        <dbReference type="Pfam" id="PF07811"/>
    </source>
</evidence>
<reference evidence="2 3" key="1">
    <citation type="submission" date="2019-02" db="EMBL/GenBank/DDBJ databases">
        <title>Deep-cultivation of Planctomycetes and their phenomic and genomic characterization uncovers novel biology.</title>
        <authorList>
            <person name="Wiegand S."/>
            <person name="Jogler M."/>
            <person name="Boedeker C."/>
            <person name="Pinto D."/>
            <person name="Vollmers J."/>
            <person name="Rivas-Marin E."/>
            <person name="Kohn T."/>
            <person name="Peeters S.H."/>
            <person name="Heuer A."/>
            <person name="Rast P."/>
            <person name="Oberbeckmann S."/>
            <person name="Bunk B."/>
            <person name="Jeske O."/>
            <person name="Meyerdierks A."/>
            <person name="Storesund J.E."/>
            <person name="Kallscheuer N."/>
            <person name="Luecker S."/>
            <person name="Lage O.M."/>
            <person name="Pohl T."/>
            <person name="Merkel B.J."/>
            <person name="Hornburger P."/>
            <person name="Mueller R.-W."/>
            <person name="Bruemmer F."/>
            <person name="Labrenz M."/>
            <person name="Spormann A.M."/>
            <person name="Op Den Camp H."/>
            <person name="Overmann J."/>
            <person name="Amann R."/>
            <person name="Jetten M.S.M."/>
            <person name="Mascher T."/>
            <person name="Medema M.H."/>
            <person name="Devos D.P."/>
            <person name="Kaster A.-K."/>
            <person name="Ovreas L."/>
            <person name="Rohde M."/>
            <person name="Galperin M.Y."/>
            <person name="Jogler C."/>
        </authorList>
    </citation>
    <scope>NUCLEOTIDE SEQUENCE [LARGE SCALE GENOMIC DNA]</scope>
    <source>
        <strain evidence="2 3">Pan54</strain>
    </source>
</reference>
<protein>
    <submittedName>
        <fullName evidence="2">TadE-like protein</fullName>
    </submittedName>
</protein>
<comment type="caution">
    <text evidence="2">The sequence shown here is derived from an EMBL/GenBank/DDBJ whole genome shotgun (WGS) entry which is preliminary data.</text>
</comment>
<keyword evidence="3" id="KW-1185">Reference proteome</keyword>
<sequence>MISNRKRITRKGFSSMELALTLPILMLLLFGLFEFSMLFFARGTVVEASRVGARAATYPGTTEEFIQESVMQSLGPKMARNAVVKAEMGKYAGDPCVVVVKVPMGVASPDLLWPVGFSLSDQYLIAETVMQKE</sequence>
<proteinExistence type="predicted"/>
<gene>
    <name evidence="2" type="ORF">Pan54_02540</name>
</gene>
<organism evidence="2 3">
    <name type="scientific">Rubinisphaera italica</name>
    <dbReference type="NCBI Taxonomy" id="2527969"/>
    <lineage>
        <taxon>Bacteria</taxon>
        <taxon>Pseudomonadati</taxon>
        <taxon>Planctomycetota</taxon>
        <taxon>Planctomycetia</taxon>
        <taxon>Planctomycetales</taxon>
        <taxon>Planctomycetaceae</taxon>
        <taxon>Rubinisphaera</taxon>
    </lineage>
</organism>